<comment type="similarity">
    <text evidence="7">Belongs to the DegT/DnrJ/EryC1 family.</text>
</comment>
<dbReference type="GO" id="GO:0043420">
    <property type="term" value="P:anthranilate metabolic process"/>
    <property type="evidence" value="ECO:0007669"/>
    <property type="project" value="TreeGrafter"/>
</dbReference>
<protein>
    <recommendedName>
        <fullName evidence="4 5">Kynureninase</fullName>
        <ecNumber evidence="4 5">3.7.1.3</ecNumber>
    </recommendedName>
    <alternativeName>
        <fullName evidence="4">L-kynurenine hydrolase</fullName>
    </alternativeName>
</protein>
<evidence type="ECO:0000256" key="2">
    <source>
        <dbReference type="ARBA" id="ARBA00022801"/>
    </source>
</evidence>
<name>A0A841HPV8_9GAMM</name>
<evidence type="ECO:0000256" key="4">
    <source>
        <dbReference type="HAMAP-Rule" id="MF_01970"/>
    </source>
</evidence>
<dbReference type="Pfam" id="PF01041">
    <property type="entry name" value="DegT_DnrJ_EryC1"/>
    <property type="match status" value="1"/>
</dbReference>
<dbReference type="EC" id="3.7.1.3" evidence="4 5"/>
<dbReference type="Gene3D" id="3.90.1150.10">
    <property type="entry name" value="Aspartate Aminotransferase, domain 1"/>
    <property type="match status" value="1"/>
</dbReference>
<comment type="cofactor">
    <cofactor evidence="4 6">
        <name>pyridoxal 5'-phosphate</name>
        <dbReference type="ChEBI" id="CHEBI:597326"/>
    </cofactor>
</comment>
<dbReference type="PANTHER" id="PTHR14084:SF0">
    <property type="entry name" value="KYNURENINASE"/>
    <property type="match status" value="1"/>
</dbReference>
<comment type="catalytic activity">
    <reaction evidence="6">
        <text>3-hydroxy-L-kynurenine + H2O = 3-hydroxyanthranilate + L-alanine + H(+)</text>
        <dbReference type="Rhea" id="RHEA:25143"/>
        <dbReference type="ChEBI" id="CHEBI:15377"/>
        <dbReference type="ChEBI" id="CHEBI:15378"/>
        <dbReference type="ChEBI" id="CHEBI:36559"/>
        <dbReference type="ChEBI" id="CHEBI:57972"/>
        <dbReference type="ChEBI" id="CHEBI:58125"/>
        <dbReference type="EC" id="3.7.1.3"/>
    </reaction>
</comment>
<feature type="binding site" evidence="4">
    <location>
        <position position="244"/>
    </location>
    <ligand>
        <name>pyridoxal 5'-phosphate</name>
        <dbReference type="ChEBI" id="CHEBI:597326"/>
    </ligand>
</feature>
<evidence type="ECO:0000256" key="6">
    <source>
        <dbReference type="PIRNR" id="PIRNR038800"/>
    </source>
</evidence>
<dbReference type="InterPro" id="IPR015421">
    <property type="entry name" value="PyrdxlP-dep_Trfase_major"/>
</dbReference>
<evidence type="ECO:0000313" key="8">
    <source>
        <dbReference type="EMBL" id="MBB6094369.1"/>
    </source>
</evidence>
<dbReference type="GO" id="GO:0019441">
    <property type="term" value="P:L-tryptophan catabolic process to kynurenine"/>
    <property type="evidence" value="ECO:0007669"/>
    <property type="project" value="TreeGrafter"/>
</dbReference>
<dbReference type="AlphaFoldDB" id="A0A841HPV8"/>
<comment type="subunit">
    <text evidence="4 6">Homodimer.</text>
</comment>
<accession>A0A841HPV8</accession>
<comment type="pathway">
    <text evidence="4 6">Amino-acid degradation; L-kynurenine degradation; L-alanine and anthranilate from L-kynurenine: step 1/1.</text>
</comment>
<feature type="binding site" evidence="4">
    <location>
        <position position="275"/>
    </location>
    <ligand>
        <name>pyridoxal 5'-phosphate</name>
        <dbReference type="ChEBI" id="CHEBI:597326"/>
    </ligand>
</feature>
<feature type="binding site" evidence="4">
    <location>
        <position position="219"/>
    </location>
    <ligand>
        <name>pyridoxal 5'-phosphate</name>
        <dbReference type="ChEBI" id="CHEBI:597326"/>
    </ligand>
</feature>
<comment type="pathway">
    <text evidence="4 6">Cofactor biosynthesis; NAD(+) biosynthesis; quinolinate from L-kynurenine: step 2/3.</text>
</comment>
<keyword evidence="9" id="KW-1185">Reference proteome</keyword>
<dbReference type="PANTHER" id="PTHR14084">
    <property type="entry name" value="KYNURENINASE"/>
    <property type="match status" value="1"/>
</dbReference>
<proteinExistence type="inferred from homology"/>
<comment type="caution">
    <text evidence="8">The sequence shown here is derived from an EMBL/GenBank/DDBJ whole genome shotgun (WGS) entry which is preliminary data.</text>
</comment>
<dbReference type="Gene3D" id="3.40.640.10">
    <property type="entry name" value="Type I PLP-dependent aspartate aminotransferase-like (Major domain)"/>
    <property type="match status" value="1"/>
</dbReference>
<dbReference type="GO" id="GO:0005737">
    <property type="term" value="C:cytoplasm"/>
    <property type="evidence" value="ECO:0007669"/>
    <property type="project" value="UniProtKB-UniRule"/>
</dbReference>
<dbReference type="Proteomes" id="UP000588068">
    <property type="component" value="Unassembled WGS sequence"/>
</dbReference>
<dbReference type="UniPathway" id="UPA00334">
    <property type="reaction ID" value="UER00455"/>
</dbReference>
<feature type="binding site" evidence="4">
    <location>
        <position position="107"/>
    </location>
    <ligand>
        <name>pyridoxal 5'-phosphate</name>
        <dbReference type="ChEBI" id="CHEBI:597326"/>
    </ligand>
</feature>
<keyword evidence="3 4" id="KW-0663">Pyridoxal phosphate</keyword>
<dbReference type="InterPro" id="IPR015422">
    <property type="entry name" value="PyrdxlP-dep_Trfase_small"/>
</dbReference>
<dbReference type="InterPro" id="IPR010111">
    <property type="entry name" value="Kynureninase"/>
</dbReference>
<evidence type="ECO:0000256" key="3">
    <source>
        <dbReference type="ARBA" id="ARBA00022898"/>
    </source>
</evidence>
<dbReference type="GO" id="GO:0030170">
    <property type="term" value="F:pyridoxal phosphate binding"/>
    <property type="evidence" value="ECO:0007669"/>
    <property type="project" value="UniProtKB-UniRule"/>
</dbReference>
<feature type="modified residue" description="N6-(pyridoxal phosphate)lysine" evidence="4">
    <location>
        <position position="245"/>
    </location>
</feature>
<dbReference type="GO" id="GO:0030429">
    <property type="term" value="F:kynureninase activity"/>
    <property type="evidence" value="ECO:0007669"/>
    <property type="project" value="UniProtKB-UniRule"/>
</dbReference>
<comment type="caution">
    <text evidence="4">Lacks conserved residue(s) required for the propagation of feature annotation.</text>
</comment>
<dbReference type="UniPathway" id="UPA00253">
    <property type="reaction ID" value="UER00329"/>
</dbReference>
<comment type="catalytic activity">
    <reaction evidence="4 6">
        <text>L-kynurenine + H2O = anthranilate + L-alanine + H(+)</text>
        <dbReference type="Rhea" id="RHEA:16813"/>
        <dbReference type="ChEBI" id="CHEBI:15377"/>
        <dbReference type="ChEBI" id="CHEBI:15378"/>
        <dbReference type="ChEBI" id="CHEBI:16567"/>
        <dbReference type="ChEBI" id="CHEBI:57959"/>
        <dbReference type="ChEBI" id="CHEBI:57972"/>
        <dbReference type="EC" id="3.7.1.3"/>
    </reaction>
</comment>
<dbReference type="InterPro" id="IPR015424">
    <property type="entry name" value="PyrdxlP-dep_Trfase"/>
</dbReference>
<dbReference type="SUPFAM" id="SSF53383">
    <property type="entry name" value="PLP-dependent transferases"/>
    <property type="match status" value="1"/>
</dbReference>
<organism evidence="8 9">
    <name type="scientific">Povalibacter uvarum</name>
    <dbReference type="NCBI Taxonomy" id="732238"/>
    <lineage>
        <taxon>Bacteria</taxon>
        <taxon>Pseudomonadati</taxon>
        <taxon>Pseudomonadota</taxon>
        <taxon>Gammaproteobacteria</taxon>
        <taxon>Steroidobacterales</taxon>
        <taxon>Steroidobacteraceae</taxon>
        <taxon>Povalibacter</taxon>
    </lineage>
</organism>
<dbReference type="FunFam" id="3.40.640.10:FF:000031">
    <property type="entry name" value="Kynureninase"/>
    <property type="match status" value="1"/>
</dbReference>
<dbReference type="NCBIfam" id="TIGR01814">
    <property type="entry name" value="kynureninase"/>
    <property type="match status" value="1"/>
</dbReference>
<feature type="binding site" evidence="4">
    <location>
        <position position="222"/>
    </location>
    <ligand>
        <name>pyridoxal 5'-phosphate</name>
        <dbReference type="ChEBI" id="CHEBI:597326"/>
    </ligand>
</feature>
<dbReference type="GO" id="GO:0009435">
    <property type="term" value="P:NAD+ biosynthetic process"/>
    <property type="evidence" value="ECO:0007669"/>
    <property type="project" value="UniProtKB-UniRule"/>
</dbReference>
<feature type="binding site" evidence="4">
    <location>
        <begin position="134"/>
        <end position="137"/>
    </location>
    <ligand>
        <name>pyridoxal 5'-phosphate</name>
        <dbReference type="ChEBI" id="CHEBI:597326"/>
    </ligand>
</feature>
<evidence type="ECO:0000256" key="7">
    <source>
        <dbReference type="RuleBase" id="RU004508"/>
    </source>
</evidence>
<dbReference type="PIRSF" id="PIRSF038800">
    <property type="entry name" value="KYNU"/>
    <property type="match status" value="1"/>
</dbReference>
<dbReference type="GO" id="GO:0019805">
    <property type="term" value="P:quinolinate biosynthetic process"/>
    <property type="evidence" value="ECO:0007669"/>
    <property type="project" value="UniProtKB-UniRule"/>
</dbReference>
<evidence type="ECO:0000256" key="5">
    <source>
        <dbReference type="NCBIfam" id="TIGR01814"/>
    </source>
</evidence>
<reference evidence="8 9" key="1">
    <citation type="submission" date="2020-08" db="EMBL/GenBank/DDBJ databases">
        <title>Genomic Encyclopedia of Type Strains, Phase IV (KMG-IV): sequencing the most valuable type-strain genomes for metagenomic binning, comparative biology and taxonomic classification.</title>
        <authorList>
            <person name="Goeker M."/>
        </authorList>
    </citation>
    <scope>NUCLEOTIDE SEQUENCE [LARGE SCALE GENOMIC DNA]</scope>
    <source>
        <strain evidence="8 9">DSM 26723</strain>
    </source>
</reference>
<dbReference type="Pfam" id="PF22580">
    <property type="entry name" value="KYNU_C"/>
    <property type="match status" value="1"/>
</dbReference>
<evidence type="ECO:0000313" key="9">
    <source>
        <dbReference type="Proteomes" id="UP000588068"/>
    </source>
</evidence>
<feature type="binding site" evidence="4">
    <location>
        <position position="303"/>
    </location>
    <ligand>
        <name>pyridoxal 5'-phosphate</name>
        <dbReference type="ChEBI" id="CHEBI:597326"/>
    </ligand>
</feature>
<sequence length="429" mass="47226">MNGTPDRDALTRMDATDPLANLRNEFHIPPRADGSPSVYFCGHSLGLQPKRTATILNEELATWAKHGVEGHFEPRRPWLSYHEQLTGGLARLTGALPSEVVAMNSLTVNLHLMLTSFYRPTKERSRIVIERSAFPSDRYAVASQIAQRGFDPAACLVQLGPRPDEVLIRTDDVCEFLEREGSTIATVMFPGVQYLSGQWFDMKQIVSCAHAQGIVVGFDLAHAVGNVPLALHDSNADFAVWCSYKYLNSGPGAIGGCFVHERHARAFDLPRFAGWWGHDKSSRFEMPEAFRPLPGAEGWQLSNPSIFSAAPLLASLELFDRAGMDALRKKALALTGCLSTLLQERLRDRVSILTPADPAQRGCQLSLRLHRPPAAARAVHTALTTANFTCDWREPDVIRVAPVPLYNTFSEVGAFVEALARALNSDGRS</sequence>
<dbReference type="HAMAP" id="MF_01970">
    <property type="entry name" value="Kynureninase"/>
    <property type="match status" value="1"/>
</dbReference>
<keyword evidence="2 4" id="KW-0378">Hydrolase</keyword>
<evidence type="ECO:0000256" key="1">
    <source>
        <dbReference type="ARBA" id="ARBA00022642"/>
    </source>
</evidence>
<dbReference type="GO" id="GO:0097053">
    <property type="term" value="P:L-kynurenine catabolic process"/>
    <property type="evidence" value="ECO:0007669"/>
    <property type="project" value="UniProtKB-UniRule"/>
</dbReference>
<comment type="function">
    <text evidence="4 6">Catalyzes the cleavage of L-kynurenine (L-Kyn) and L-3-hydroxykynurenine (L-3OHKyn) into anthranilic acid (AA) and 3-hydroxyanthranilic acid (3-OHAA), respectively.</text>
</comment>
<dbReference type="InterPro" id="IPR000653">
    <property type="entry name" value="DegT/StrS_aminotransferase"/>
</dbReference>
<comment type="similarity">
    <text evidence="4 6">Belongs to the kynureninase family.</text>
</comment>
<feature type="binding site" evidence="4">
    <location>
        <position position="106"/>
    </location>
    <ligand>
        <name>pyridoxal 5'-phosphate</name>
        <dbReference type="ChEBI" id="CHEBI:597326"/>
    </ligand>
</feature>
<dbReference type="EMBL" id="JACHHZ010000003">
    <property type="protein sequence ID" value="MBB6094369.1"/>
    <property type="molecule type" value="Genomic_DNA"/>
</dbReference>
<keyword evidence="1 4" id="KW-0662">Pyridine nucleotide biosynthesis</keyword>
<gene>
    <name evidence="4" type="primary">kynU</name>
    <name evidence="8" type="ORF">HNQ60_003250</name>
</gene>